<evidence type="ECO:0000313" key="1">
    <source>
        <dbReference type="EMBL" id="HCK01432.1"/>
    </source>
</evidence>
<sequence>MHFKPQLGDQHGSPHELTLVSDWGDKSVGNRCERCLQRPLRAWPTDGPPNCVQLTTLWFERRRVSLFSLRSGKAITLACGMIPRIRDRKPVTRFRY</sequence>
<dbReference type="Proteomes" id="UP000262210">
    <property type="component" value="Unassembled WGS sequence"/>
</dbReference>
<name>A0A9C7QY39_9GAMM</name>
<dbReference type="EMBL" id="DPSM01000021">
    <property type="protein sequence ID" value="HCK01432.1"/>
    <property type="molecule type" value="Genomic_DNA"/>
</dbReference>
<comment type="caution">
    <text evidence="1">The sequence shown here is derived from an EMBL/GenBank/DDBJ whole genome shotgun (WGS) entry which is preliminary data.</text>
</comment>
<evidence type="ECO:0000313" key="2">
    <source>
        <dbReference type="Proteomes" id="UP000262210"/>
    </source>
</evidence>
<accession>A0A9C7QY39</accession>
<dbReference type="AlphaFoldDB" id="A0A9C7QY39"/>
<gene>
    <name evidence="1" type="ORF">DHV72_15660</name>
</gene>
<proteinExistence type="predicted"/>
<reference evidence="1 2" key="1">
    <citation type="journal article" date="2018" name="Nat. Biotechnol.">
        <title>A standardized bacterial taxonomy based on genome phylogeny substantially revises the tree of life.</title>
        <authorList>
            <person name="Parks D.H."/>
            <person name="Chuvochina M."/>
            <person name="Waite D.W."/>
            <person name="Rinke C."/>
            <person name="Skarshewski A."/>
            <person name="Chaumeil P.A."/>
            <person name="Hugenholtz P."/>
        </authorList>
    </citation>
    <scope>NUCLEOTIDE SEQUENCE [LARGE SCALE GENOMIC DNA]</scope>
    <source>
        <strain evidence="1">UBA11264</strain>
    </source>
</reference>
<organism evidence="1 2">
    <name type="scientific">Serratia grimesii</name>
    <dbReference type="NCBI Taxonomy" id="82995"/>
    <lineage>
        <taxon>Bacteria</taxon>
        <taxon>Pseudomonadati</taxon>
        <taxon>Pseudomonadota</taxon>
        <taxon>Gammaproteobacteria</taxon>
        <taxon>Enterobacterales</taxon>
        <taxon>Yersiniaceae</taxon>
        <taxon>Serratia</taxon>
    </lineage>
</organism>
<protein>
    <submittedName>
        <fullName evidence="1">Uncharacterized protein</fullName>
    </submittedName>
</protein>